<dbReference type="NCBIfam" id="TIGR01891">
    <property type="entry name" value="amidohydrolases"/>
    <property type="match status" value="1"/>
</dbReference>
<reference evidence="6" key="2">
    <citation type="submission" date="2023-01" db="EMBL/GenBank/DDBJ databases">
        <title>Draft genome sequence of Portibacter lacus strain NBRC 108769.</title>
        <authorList>
            <person name="Sun Q."/>
            <person name="Mori K."/>
        </authorList>
    </citation>
    <scope>NUCLEOTIDE SEQUENCE</scope>
    <source>
        <strain evidence="6">NBRC 108769</strain>
    </source>
</reference>
<feature type="binding site" evidence="3">
    <location>
        <position position="199"/>
    </location>
    <ligand>
        <name>Mn(2+)</name>
        <dbReference type="ChEBI" id="CHEBI:29035"/>
        <label>2</label>
    </ligand>
</feature>
<reference evidence="6" key="1">
    <citation type="journal article" date="2014" name="Int. J. Syst. Evol. Microbiol.">
        <title>Complete genome sequence of Corynebacterium casei LMG S-19264T (=DSM 44701T), isolated from a smear-ripened cheese.</title>
        <authorList>
            <consortium name="US DOE Joint Genome Institute (JGI-PGF)"/>
            <person name="Walter F."/>
            <person name="Albersmeier A."/>
            <person name="Kalinowski J."/>
            <person name="Ruckert C."/>
        </authorList>
    </citation>
    <scope>NUCLEOTIDE SEQUENCE</scope>
    <source>
        <strain evidence="6">NBRC 108769</strain>
    </source>
</reference>
<dbReference type="Gene3D" id="3.30.70.360">
    <property type="match status" value="1"/>
</dbReference>
<feature type="domain" description="Peptidase M20 dimerisation" evidence="5">
    <location>
        <begin position="223"/>
        <end position="311"/>
    </location>
</feature>
<proteinExistence type="inferred from homology"/>
<feature type="chain" id="PRO_5041463456" evidence="4">
    <location>
        <begin position="21"/>
        <end position="431"/>
    </location>
</feature>
<dbReference type="PANTHER" id="PTHR11014:SF63">
    <property type="entry name" value="METALLOPEPTIDASE, PUTATIVE (AFU_ORTHOLOGUE AFUA_6G09600)-RELATED"/>
    <property type="match status" value="1"/>
</dbReference>
<keyword evidence="2" id="KW-0378">Hydrolase</keyword>
<dbReference type="Proteomes" id="UP001156666">
    <property type="component" value="Unassembled WGS sequence"/>
</dbReference>
<keyword evidence="3" id="KW-0464">Manganese</keyword>
<name>A0AA37SQE2_9BACT</name>
<keyword evidence="3" id="KW-0479">Metal-binding</keyword>
<accession>A0AA37SQE2</accession>
<dbReference type="InterPro" id="IPR002933">
    <property type="entry name" value="Peptidase_M20"/>
</dbReference>
<dbReference type="Gene3D" id="3.40.630.10">
    <property type="entry name" value="Zn peptidases"/>
    <property type="match status" value="1"/>
</dbReference>
<dbReference type="EMBL" id="BSOH01000015">
    <property type="protein sequence ID" value="GLR18122.1"/>
    <property type="molecule type" value="Genomic_DNA"/>
</dbReference>
<comment type="caution">
    <text evidence="6">The sequence shown here is derived from an EMBL/GenBank/DDBJ whole genome shotgun (WGS) entry which is preliminary data.</text>
</comment>
<sequence>MNKILTILLCFLLLPFFAFNQGNPKVEKLANQIEEEVIELRRHFHQFPELSNREFKTSERIAEELRKLGLKVDTGIAITGVVAVLEGGKPGPTIGLRADIDGLPVTERTDIPFVSKEKSEYQGLEVGVMHACGHDTHIAMLLGTAKILTQMKDEIAGTIVFVFQPAEEGAPPGEEGGAKLMIKEGLIDNYGIEVMFGQHISSDAPVGSITYKPAGMMAAADRFVIKVKGKQTHGSRPWSGVDPIVTAAHIIIGLQTIVSRQVDLTNEAAVISVGKISGGVRNNIIPEEVELVGTIRTLDEDMQKKIHEKIKLTAELVAESQGAKAEVEITIGVPVTFNNLELTRQLVPTLFAVAGEDHVRIIPAITGAEDFSFYAKEIPSFFYFLGGKSLDTPKDEAFPHHTPDFFIDESGLLLGVKTLANLALDYGNSLK</sequence>
<comment type="similarity">
    <text evidence="1">Belongs to the peptidase M20 family.</text>
</comment>
<keyword evidence="4" id="KW-0732">Signal</keyword>
<keyword evidence="7" id="KW-1185">Reference proteome</keyword>
<evidence type="ECO:0000313" key="7">
    <source>
        <dbReference type="Proteomes" id="UP001156666"/>
    </source>
</evidence>
<dbReference type="PIRSF" id="PIRSF005962">
    <property type="entry name" value="Pept_M20D_amidohydro"/>
    <property type="match status" value="1"/>
</dbReference>
<dbReference type="InterPro" id="IPR017439">
    <property type="entry name" value="Amidohydrolase"/>
</dbReference>
<feature type="binding site" evidence="3">
    <location>
        <position position="134"/>
    </location>
    <ligand>
        <name>Mn(2+)</name>
        <dbReference type="ChEBI" id="CHEBI:29035"/>
        <label>2</label>
    </ligand>
</feature>
<feature type="binding site" evidence="3">
    <location>
        <position position="401"/>
    </location>
    <ligand>
        <name>Mn(2+)</name>
        <dbReference type="ChEBI" id="CHEBI:29035"/>
        <label>2</label>
    </ligand>
</feature>
<comment type="cofactor">
    <cofactor evidence="3">
        <name>Mn(2+)</name>
        <dbReference type="ChEBI" id="CHEBI:29035"/>
    </cofactor>
    <text evidence="3">The Mn(2+) ion enhances activity.</text>
</comment>
<dbReference type="InterPro" id="IPR036264">
    <property type="entry name" value="Bact_exopeptidase_dim_dom"/>
</dbReference>
<dbReference type="GO" id="GO:0016787">
    <property type="term" value="F:hydrolase activity"/>
    <property type="evidence" value="ECO:0007669"/>
    <property type="project" value="UniProtKB-KW"/>
</dbReference>
<dbReference type="PANTHER" id="PTHR11014">
    <property type="entry name" value="PEPTIDASE M20 FAMILY MEMBER"/>
    <property type="match status" value="1"/>
</dbReference>
<evidence type="ECO:0000313" key="6">
    <source>
        <dbReference type="EMBL" id="GLR18122.1"/>
    </source>
</evidence>
<dbReference type="SUPFAM" id="SSF55031">
    <property type="entry name" value="Bacterial exopeptidase dimerisation domain"/>
    <property type="match status" value="1"/>
</dbReference>
<organism evidence="6 7">
    <name type="scientific">Portibacter lacus</name>
    <dbReference type="NCBI Taxonomy" id="1099794"/>
    <lineage>
        <taxon>Bacteria</taxon>
        <taxon>Pseudomonadati</taxon>
        <taxon>Bacteroidota</taxon>
        <taxon>Saprospiria</taxon>
        <taxon>Saprospirales</taxon>
        <taxon>Haliscomenobacteraceae</taxon>
        <taxon>Portibacter</taxon>
    </lineage>
</organism>
<dbReference type="Pfam" id="PF07687">
    <property type="entry name" value="M20_dimer"/>
    <property type="match status" value="1"/>
</dbReference>
<evidence type="ECO:0000256" key="4">
    <source>
        <dbReference type="SAM" id="SignalP"/>
    </source>
</evidence>
<evidence type="ECO:0000256" key="3">
    <source>
        <dbReference type="PIRSR" id="PIRSR005962-1"/>
    </source>
</evidence>
<evidence type="ECO:0000256" key="2">
    <source>
        <dbReference type="ARBA" id="ARBA00022801"/>
    </source>
</evidence>
<gene>
    <name evidence="6" type="primary">amaA</name>
    <name evidence="6" type="ORF">GCM10007940_27370</name>
</gene>
<feature type="binding site" evidence="3">
    <location>
        <position position="132"/>
    </location>
    <ligand>
        <name>Mn(2+)</name>
        <dbReference type="ChEBI" id="CHEBI:29035"/>
        <label>2</label>
    </ligand>
</feature>
<dbReference type="AlphaFoldDB" id="A0AA37SQE2"/>
<evidence type="ECO:0000256" key="1">
    <source>
        <dbReference type="ARBA" id="ARBA00006153"/>
    </source>
</evidence>
<feature type="binding site" evidence="3">
    <location>
        <position position="168"/>
    </location>
    <ligand>
        <name>Mn(2+)</name>
        <dbReference type="ChEBI" id="CHEBI:29035"/>
        <label>2</label>
    </ligand>
</feature>
<dbReference type="RefSeq" id="WP_235294449.1">
    <property type="nucleotide sequence ID" value="NZ_BSOH01000015.1"/>
</dbReference>
<dbReference type="SUPFAM" id="SSF53187">
    <property type="entry name" value="Zn-dependent exopeptidases"/>
    <property type="match status" value="1"/>
</dbReference>
<dbReference type="GO" id="GO:0046872">
    <property type="term" value="F:metal ion binding"/>
    <property type="evidence" value="ECO:0007669"/>
    <property type="project" value="UniProtKB-KW"/>
</dbReference>
<protein>
    <submittedName>
        <fullName evidence="6">N-acyl-L-amino acid amidohydrolase</fullName>
    </submittedName>
</protein>
<dbReference type="Pfam" id="PF01546">
    <property type="entry name" value="Peptidase_M20"/>
    <property type="match status" value="1"/>
</dbReference>
<dbReference type="FunFam" id="3.30.70.360:FF:000014">
    <property type="entry name" value="N-acyl-L-amino acid amidohydrolase"/>
    <property type="match status" value="1"/>
</dbReference>
<evidence type="ECO:0000259" key="5">
    <source>
        <dbReference type="Pfam" id="PF07687"/>
    </source>
</evidence>
<dbReference type="InterPro" id="IPR011650">
    <property type="entry name" value="Peptidase_M20_dimer"/>
</dbReference>
<feature type="signal peptide" evidence="4">
    <location>
        <begin position="1"/>
        <end position="20"/>
    </location>
</feature>